<feature type="compositionally biased region" description="Basic and acidic residues" evidence="1">
    <location>
        <begin position="44"/>
        <end position="55"/>
    </location>
</feature>
<evidence type="ECO:0000313" key="3">
    <source>
        <dbReference type="Proteomes" id="UP001472677"/>
    </source>
</evidence>
<organism evidence="2 3">
    <name type="scientific">Hibiscus sabdariffa</name>
    <name type="common">roselle</name>
    <dbReference type="NCBI Taxonomy" id="183260"/>
    <lineage>
        <taxon>Eukaryota</taxon>
        <taxon>Viridiplantae</taxon>
        <taxon>Streptophyta</taxon>
        <taxon>Embryophyta</taxon>
        <taxon>Tracheophyta</taxon>
        <taxon>Spermatophyta</taxon>
        <taxon>Magnoliopsida</taxon>
        <taxon>eudicotyledons</taxon>
        <taxon>Gunneridae</taxon>
        <taxon>Pentapetalae</taxon>
        <taxon>rosids</taxon>
        <taxon>malvids</taxon>
        <taxon>Malvales</taxon>
        <taxon>Malvaceae</taxon>
        <taxon>Malvoideae</taxon>
        <taxon>Hibiscus</taxon>
    </lineage>
</organism>
<reference evidence="2 3" key="1">
    <citation type="journal article" date="2024" name="G3 (Bethesda)">
        <title>Genome assembly of Hibiscus sabdariffa L. provides insights into metabolisms of medicinal natural products.</title>
        <authorList>
            <person name="Kim T."/>
        </authorList>
    </citation>
    <scope>NUCLEOTIDE SEQUENCE [LARGE SCALE GENOMIC DNA]</scope>
    <source>
        <strain evidence="2">TK-2024</strain>
        <tissue evidence="2">Old leaves</tissue>
    </source>
</reference>
<accession>A0ABR2BZU1</accession>
<evidence type="ECO:0000313" key="2">
    <source>
        <dbReference type="EMBL" id="KAK8512641.1"/>
    </source>
</evidence>
<feature type="region of interest" description="Disordered" evidence="1">
    <location>
        <begin position="1"/>
        <end position="55"/>
    </location>
</feature>
<evidence type="ECO:0000256" key="1">
    <source>
        <dbReference type="SAM" id="MobiDB-lite"/>
    </source>
</evidence>
<protein>
    <submittedName>
        <fullName evidence="2">Uncharacterized protein</fullName>
    </submittedName>
</protein>
<keyword evidence="3" id="KW-1185">Reference proteome</keyword>
<dbReference type="Proteomes" id="UP001472677">
    <property type="component" value="Unassembled WGS sequence"/>
</dbReference>
<sequence length="303" mass="33238">MVNPTELSGENITPTAGPHGGRPVDAILSPTFLPLLEQQGSPISDEKQPVSKRGRCEVDSELTNVVEEEQMDAEFDTTMGDTENRKLSIDGLVHAENLREEPNQKENEDGAVKLSFRDTLVGKALQEIQDEETNINHVKTVTVTQQPREDNSCIQTMASEGIIESDVATSEGQTATARVLEMDLSKEVASNERIIPSDTSLNKEKHTAVKIGNEIGAHISKDRNVHVLPASIRNGSHKVQTKTPVALKGVQRQGSKTTKKDDRGPIKSSLAANVYALISDLVKVKDVDMMRCMDEIKHNEEVQ</sequence>
<gene>
    <name evidence="2" type="ORF">V6N12_075211</name>
</gene>
<proteinExistence type="predicted"/>
<comment type="caution">
    <text evidence="2">The sequence shown here is derived from an EMBL/GenBank/DDBJ whole genome shotgun (WGS) entry which is preliminary data.</text>
</comment>
<feature type="compositionally biased region" description="Polar residues" evidence="1">
    <location>
        <begin position="1"/>
        <end position="14"/>
    </location>
</feature>
<name>A0ABR2BZU1_9ROSI</name>
<dbReference type="EMBL" id="JBBPBM010000072">
    <property type="protein sequence ID" value="KAK8512641.1"/>
    <property type="molecule type" value="Genomic_DNA"/>
</dbReference>